<proteinExistence type="predicted"/>
<name>A0AAX4H356_9ASCO</name>
<evidence type="ECO:0000259" key="1">
    <source>
        <dbReference type="SMART" id="SM00148"/>
    </source>
</evidence>
<dbReference type="CDD" id="cd08586">
    <property type="entry name" value="PI-PLCc_BcPLC_like"/>
    <property type="match status" value="1"/>
</dbReference>
<dbReference type="EMBL" id="CP138894">
    <property type="protein sequence ID" value="WPK22967.1"/>
    <property type="molecule type" value="Genomic_DNA"/>
</dbReference>
<dbReference type="Pfam" id="PF00388">
    <property type="entry name" value="PI-PLC-X"/>
    <property type="match status" value="1"/>
</dbReference>
<evidence type="ECO:0000313" key="2">
    <source>
        <dbReference type="EMBL" id="WPK22967.1"/>
    </source>
</evidence>
<dbReference type="RefSeq" id="XP_062875354.1">
    <property type="nucleotide sequence ID" value="XM_063019284.1"/>
</dbReference>
<dbReference type="PANTHER" id="PTHR13593:SF113">
    <property type="entry name" value="SI:DKEY-266F7.9"/>
    <property type="match status" value="1"/>
</dbReference>
<dbReference type="InterPro" id="IPR017946">
    <property type="entry name" value="PLC-like_Pdiesterase_TIM-brl"/>
</dbReference>
<dbReference type="PROSITE" id="PS50007">
    <property type="entry name" value="PIPLC_X_DOMAIN"/>
    <property type="match status" value="1"/>
</dbReference>
<sequence>MVNQNSWMSEISDDVCLSSLSIPGTHNSGACYKTLPSVRCQNEPVYNQLVNGVRFLDIRVGKHHLKSRDDDAELTVVHGKFPVRIPIARKFIKVLTEIYDFLGENPSEAVLLSLKVEGVGDWDTQNDEFAQLLWNRYIQPNEHKWHFNSELPRLGDARGRIVLMRRFKLTDQTLIPRFGFDASYWSYNTIEDDRGLFVVQDKCELRNKEEIEQKVGFVKNLMQKAVDHNSSQDANKLFLNFTSGTNLINKDCWPDRVARAVANTDISSFFKKGCGVVILDFIDLDNWGLARSLVDSNFQN</sequence>
<dbReference type="SMART" id="SM00148">
    <property type="entry name" value="PLCXc"/>
    <property type="match status" value="1"/>
</dbReference>
<dbReference type="Gene3D" id="3.20.20.190">
    <property type="entry name" value="Phosphatidylinositol (PI) phosphodiesterase"/>
    <property type="match status" value="1"/>
</dbReference>
<dbReference type="SUPFAM" id="SSF51695">
    <property type="entry name" value="PLC-like phosphodiesterases"/>
    <property type="match status" value="1"/>
</dbReference>
<evidence type="ECO:0000313" key="3">
    <source>
        <dbReference type="Proteomes" id="UP001338582"/>
    </source>
</evidence>
<reference evidence="2 3" key="1">
    <citation type="submission" date="2023-10" db="EMBL/GenBank/DDBJ databases">
        <title>Draft Genome Sequence of Candida saopaulonensis from a very Premature Infant with Sepsis.</title>
        <authorList>
            <person name="Ning Y."/>
            <person name="Dai R."/>
            <person name="Xiao M."/>
            <person name="Xu Y."/>
            <person name="Yan Q."/>
            <person name="Zhang L."/>
        </authorList>
    </citation>
    <scope>NUCLEOTIDE SEQUENCE [LARGE SCALE GENOMIC DNA]</scope>
    <source>
        <strain evidence="2 3">19XY460</strain>
    </source>
</reference>
<dbReference type="InterPro" id="IPR000909">
    <property type="entry name" value="PLipase_C_PInositol-sp_X_dom"/>
</dbReference>
<organism evidence="2 3">
    <name type="scientific">Australozyma saopauloensis</name>
    <dbReference type="NCBI Taxonomy" id="291208"/>
    <lineage>
        <taxon>Eukaryota</taxon>
        <taxon>Fungi</taxon>
        <taxon>Dikarya</taxon>
        <taxon>Ascomycota</taxon>
        <taxon>Saccharomycotina</taxon>
        <taxon>Pichiomycetes</taxon>
        <taxon>Metschnikowiaceae</taxon>
        <taxon>Australozyma</taxon>
    </lineage>
</organism>
<dbReference type="GeneID" id="88171259"/>
<feature type="domain" description="Phosphatidylinositol-specific phospholipase C X" evidence="1">
    <location>
        <begin position="13"/>
        <end position="166"/>
    </location>
</feature>
<dbReference type="GO" id="GO:0006629">
    <property type="term" value="P:lipid metabolic process"/>
    <property type="evidence" value="ECO:0007669"/>
    <property type="project" value="InterPro"/>
</dbReference>
<protein>
    <recommendedName>
        <fullName evidence="1">Phosphatidylinositol-specific phospholipase C X domain-containing protein</fullName>
    </recommendedName>
</protein>
<dbReference type="Proteomes" id="UP001338582">
    <property type="component" value="Chromosome 1"/>
</dbReference>
<gene>
    <name evidence="2" type="ORF">PUMCH_000190</name>
</gene>
<dbReference type="GO" id="GO:0008081">
    <property type="term" value="F:phosphoric diester hydrolase activity"/>
    <property type="evidence" value="ECO:0007669"/>
    <property type="project" value="InterPro"/>
</dbReference>
<accession>A0AAX4H356</accession>
<dbReference type="PANTHER" id="PTHR13593">
    <property type="match status" value="1"/>
</dbReference>
<dbReference type="AlphaFoldDB" id="A0AAX4H356"/>
<dbReference type="KEGG" id="asau:88171259"/>
<keyword evidence="3" id="KW-1185">Reference proteome</keyword>
<dbReference type="InterPro" id="IPR051057">
    <property type="entry name" value="PI-PLC_domain"/>
</dbReference>